<feature type="region of interest" description="Disordered" evidence="1">
    <location>
        <begin position="26"/>
        <end position="61"/>
    </location>
</feature>
<dbReference type="EMBL" id="JACHWU010000007">
    <property type="protein sequence ID" value="MBB3053204.1"/>
    <property type="molecule type" value="Genomic_DNA"/>
</dbReference>
<organism evidence="2 3">
    <name type="scientific">Prauserella isguenensis</name>
    <dbReference type="NCBI Taxonomy" id="1470180"/>
    <lineage>
        <taxon>Bacteria</taxon>
        <taxon>Bacillati</taxon>
        <taxon>Actinomycetota</taxon>
        <taxon>Actinomycetes</taxon>
        <taxon>Pseudonocardiales</taxon>
        <taxon>Pseudonocardiaceae</taxon>
        <taxon>Prauserella</taxon>
    </lineage>
</organism>
<gene>
    <name evidence="2" type="ORF">FHS23_004247</name>
</gene>
<evidence type="ECO:0000313" key="2">
    <source>
        <dbReference type="EMBL" id="MBB3053204.1"/>
    </source>
</evidence>
<dbReference type="RefSeq" id="WP_221219892.1">
    <property type="nucleotide sequence ID" value="NZ_JACHWU010000007.1"/>
</dbReference>
<accession>A0A839S760</accession>
<proteinExistence type="predicted"/>
<dbReference type="Proteomes" id="UP000550714">
    <property type="component" value="Unassembled WGS sequence"/>
</dbReference>
<protein>
    <submittedName>
        <fullName evidence="2">Uncharacterized protein</fullName>
    </submittedName>
</protein>
<sequence length="61" mass="6875">GEIFNTPEFTDSALGAEHHSQEILERYADDRQPDSTRSPDPTHHPVTDRPAQHNGDRATPR</sequence>
<feature type="non-terminal residue" evidence="2">
    <location>
        <position position="1"/>
    </location>
</feature>
<name>A0A839S760_9PSEU</name>
<feature type="compositionally biased region" description="Basic and acidic residues" evidence="1">
    <location>
        <begin position="40"/>
        <end position="61"/>
    </location>
</feature>
<keyword evidence="3" id="KW-1185">Reference proteome</keyword>
<evidence type="ECO:0000256" key="1">
    <source>
        <dbReference type="SAM" id="MobiDB-lite"/>
    </source>
</evidence>
<dbReference type="AlphaFoldDB" id="A0A839S760"/>
<reference evidence="2 3" key="1">
    <citation type="submission" date="2020-08" db="EMBL/GenBank/DDBJ databases">
        <title>Genomic Encyclopedia of Type Strains, Phase III (KMG-III): the genomes of soil and plant-associated and newly described type strains.</title>
        <authorList>
            <person name="Whitman W."/>
        </authorList>
    </citation>
    <scope>NUCLEOTIDE SEQUENCE [LARGE SCALE GENOMIC DNA]</scope>
    <source>
        <strain evidence="2 3">CECT 8577</strain>
    </source>
</reference>
<comment type="caution">
    <text evidence="2">The sequence shown here is derived from an EMBL/GenBank/DDBJ whole genome shotgun (WGS) entry which is preliminary data.</text>
</comment>
<evidence type="ECO:0000313" key="3">
    <source>
        <dbReference type="Proteomes" id="UP000550714"/>
    </source>
</evidence>